<organism evidence="3">
    <name type="scientific">Ganoderma boninense</name>
    <dbReference type="NCBI Taxonomy" id="34458"/>
    <lineage>
        <taxon>Eukaryota</taxon>
        <taxon>Fungi</taxon>
        <taxon>Dikarya</taxon>
        <taxon>Basidiomycota</taxon>
        <taxon>Agaricomycotina</taxon>
        <taxon>Agaricomycetes</taxon>
        <taxon>Polyporales</taxon>
        <taxon>Polyporaceae</taxon>
        <taxon>Ganoderma</taxon>
    </lineage>
</organism>
<dbReference type="AlphaFoldDB" id="A0A5K1JS62"/>
<dbReference type="EMBL" id="LR724122">
    <property type="protein sequence ID" value="VWO94656.1"/>
    <property type="molecule type" value="Genomic_DNA"/>
</dbReference>
<dbReference type="PROSITE" id="PS50097">
    <property type="entry name" value="BTB"/>
    <property type="match status" value="1"/>
</dbReference>
<dbReference type="EC" id="6.5.1.1" evidence="3"/>
<dbReference type="SMART" id="SM00225">
    <property type="entry name" value="BTB"/>
    <property type="match status" value="1"/>
</dbReference>
<feature type="compositionally biased region" description="Polar residues" evidence="1">
    <location>
        <begin position="183"/>
        <end position="199"/>
    </location>
</feature>
<dbReference type="SUPFAM" id="SSF54695">
    <property type="entry name" value="POZ domain"/>
    <property type="match status" value="1"/>
</dbReference>
<proteinExistence type="predicted"/>
<dbReference type="GO" id="GO:0003910">
    <property type="term" value="F:DNA ligase (ATP) activity"/>
    <property type="evidence" value="ECO:0007669"/>
    <property type="project" value="UniProtKB-EC"/>
</dbReference>
<evidence type="ECO:0000313" key="3">
    <source>
        <dbReference type="EMBL" id="VWO94656.1"/>
    </source>
</evidence>
<feature type="compositionally biased region" description="Polar residues" evidence="1">
    <location>
        <begin position="208"/>
        <end position="238"/>
    </location>
</feature>
<protein>
    <submittedName>
        <fullName evidence="3">DNA ligase (EC)</fullName>
        <ecNumber evidence="3">6.5.1.1</ecNumber>
    </submittedName>
</protein>
<evidence type="ECO:0000259" key="2">
    <source>
        <dbReference type="PROSITE" id="PS50097"/>
    </source>
</evidence>
<dbReference type="InterPro" id="IPR000210">
    <property type="entry name" value="BTB/POZ_dom"/>
</dbReference>
<gene>
    <name evidence="3" type="primary">G4N5E4</name>
</gene>
<evidence type="ECO:0000256" key="1">
    <source>
        <dbReference type="SAM" id="MobiDB-lite"/>
    </source>
</evidence>
<name>A0A5K1JS62_9APHY</name>
<reference evidence="3" key="1">
    <citation type="submission" date="2019-10" db="EMBL/GenBank/DDBJ databases">
        <authorList>
            <person name="Nor Muhammad N."/>
        </authorList>
    </citation>
    <scope>NUCLEOTIDE SEQUENCE</scope>
</reference>
<sequence length="238" mass="26228">MSNPQPVTLTFAGVPFENPAADVVIRSPDGVHFRVRSAIISEASPVFSVMLTSDQIERTTDGKRLLVVAEDSTVLDPLLRLCYPVTDPVFADLKDVRLVLAAAMKYQMTEACTLLKKQLRSYMDDQPLRVWASACLLRFEEEAKAAALALFGKEFPVKAPPEFEQVSSGDYFRLTSSELVEMFQSPSSSGTHSPRTFRSLSKRGRNGTPCSRNSGRTHPPSRSSLALTPTSSVVLRME</sequence>
<dbReference type="Pfam" id="PF00651">
    <property type="entry name" value="BTB"/>
    <property type="match status" value="1"/>
</dbReference>
<dbReference type="Gene3D" id="3.30.710.10">
    <property type="entry name" value="Potassium Channel Kv1.1, Chain A"/>
    <property type="match status" value="1"/>
</dbReference>
<dbReference type="CDD" id="cd18186">
    <property type="entry name" value="BTB_POZ_ZBTB_KLHL-like"/>
    <property type="match status" value="1"/>
</dbReference>
<accession>A0A5K1JS62</accession>
<keyword evidence="3" id="KW-0436">Ligase</keyword>
<dbReference type="InterPro" id="IPR011333">
    <property type="entry name" value="SKP1/BTB/POZ_sf"/>
</dbReference>
<feature type="domain" description="BTB" evidence="2">
    <location>
        <begin position="21"/>
        <end position="83"/>
    </location>
</feature>
<feature type="region of interest" description="Disordered" evidence="1">
    <location>
        <begin position="183"/>
        <end position="238"/>
    </location>
</feature>